<evidence type="ECO:0000313" key="13">
    <source>
        <dbReference type="EMBL" id="EOD66575.1"/>
    </source>
</evidence>
<evidence type="ECO:0000256" key="6">
    <source>
        <dbReference type="ARBA" id="ARBA00022842"/>
    </source>
</evidence>
<accession>R1HSN7</accession>
<dbReference type="eggNOG" id="COG0463">
    <property type="taxonomic scope" value="Bacteria"/>
</dbReference>
<dbReference type="OrthoDB" id="5011697at2"/>
<dbReference type="RefSeq" id="WP_003090470.1">
    <property type="nucleotide sequence ID" value="NZ_AOUO01000298.1"/>
</dbReference>
<feature type="domain" description="Glycosyltransferase 2-like" evidence="12">
    <location>
        <begin position="33"/>
        <end position="157"/>
    </location>
</feature>
<dbReference type="InterPro" id="IPR001173">
    <property type="entry name" value="Glyco_trans_2-like"/>
</dbReference>
<dbReference type="InterPro" id="IPR050256">
    <property type="entry name" value="Glycosyltransferase_2"/>
</dbReference>
<dbReference type="Proteomes" id="UP000014139">
    <property type="component" value="Unassembled WGS sequence"/>
</dbReference>
<dbReference type="PANTHER" id="PTHR48090:SF10">
    <property type="entry name" value="GLUCOSYL-3-PHOSPHOGLYCERATE SYNTHASE"/>
    <property type="match status" value="1"/>
</dbReference>
<dbReference type="GO" id="GO:0016757">
    <property type="term" value="F:glycosyltransferase activity"/>
    <property type="evidence" value="ECO:0007669"/>
    <property type="project" value="UniProtKB-KW"/>
</dbReference>
<comment type="cofactor">
    <cofactor evidence="2">
        <name>Mg(2+)</name>
        <dbReference type="ChEBI" id="CHEBI:18420"/>
    </cofactor>
</comment>
<dbReference type="NCBIfam" id="NF010496">
    <property type="entry name" value="PRK13915.1"/>
    <property type="match status" value="1"/>
</dbReference>
<comment type="catalytic activity">
    <reaction evidence="9">
        <text>(2R)-3-phosphoglycerate + UDP-alpha-D-glucose = (2R)-2-O-(alpha-D-glucopyranosyl)-3-phospho-glycerate + UDP + H(+)</text>
        <dbReference type="Rhea" id="RHEA:31319"/>
        <dbReference type="ChEBI" id="CHEBI:15378"/>
        <dbReference type="ChEBI" id="CHEBI:58223"/>
        <dbReference type="ChEBI" id="CHEBI:58272"/>
        <dbReference type="ChEBI" id="CHEBI:58885"/>
        <dbReference type="ChEBI" id="CHEBI:62600"/>
        <dbReference type="EC" id="2.4.1.266"/>
    </reaction>
    <physiologicalReaction direction="left-to-right" evidence="9">
        <dbReference type="Rhea" id="RHEA:31320"/>
    </physiologicalReaction>
</comment>
<comment type="catalytic activity">
    <reaction evidence="10">
        <text>an NDP-alpha-D-glucose + (2R)-3-phosphoglycerate = (2R)-2-O-(alpha-D-glucopyranosyl)-3-phospho-glycerate + a ribonucleoside 5'-diphosphate + H(+)</text>
        <dbReference type="Rhea" id="RHEA:47244"/>
        <dbReference type="ChEBI" id="CHEBI:15378"/>
        <dbReference type="ChEBI" id="CHEBI:57930"/>
        <dbReference type="ChEBI" id="CHEBI:58272"/>
        <dbReference type="ChEBI" id="CHEBI:62600"/>
        <dbReference type="ChEBI" id="CHEBI:76533"/>
        <dbReference type="EC" id="2.4.1.266"/>
    </reaction>
    <physiologicalReaction direction="left-to-right" evidence="10">
        <dbReference type="Rhea" id="RHEA:47245"/>
    </physiologicalReaction>
</comment>
<sequence>MRADVRNWFHRRTYRSRWSPAALAACKEDQTISVVLPALDEQDTVGAIVTTLKDAVVDEVPLVDELVVVDTGSTDDTVAVATEAGARVVSAGEIRPELGHRPGKGEALWKSQFVTSGDIVVFLDSDLIGVGPHYVAGLVGPLLDDPAVSFVKAFFDRPVNGEGSTQVGGGRVTELVARPLLNLYWPELSGVIQPLSGQCAGRRSTLERLPFASGYGVEIAMLLDALHLVGLDGIAQVDLGRLEQSSHQSVGDLGFMAATIMHTALRRSPVRQLVPSAADLTQFSRLDGRQEELVRPVPTAERPPARSVAAHHRRMASAGAEVS</sequence>
<evidence type="ECO:0000256" key="1">
    <source>
        <dbReference type="ARBA" id="ARBA00001936"/>
    </source>
</evidence>
<evidence type="ECO:0000256" key="4">
    <source>
        <dbReference type="ARBA" id="ARBA00022676"/>
    </source>
</evidence>
<evidence type="ECO:0000256" key="8">
    <source>
        <dbReference type="ARBA" id="ARBA00040894"/>
    </source>
</evidence>
<dbReference type="PANTHER" id="PTHR48090">
    <property type="entry name" value="UNDECAPRENYL-PHOSPHATE 4-DEOXY-4-FORMAMIDO-L-ARABINOSE TRANSFERASE-RELATED"/>
    <property type="match status" value="1"/>
</dbReference>
<gene>
    <name evidence="13" type="ORF">H480_20849</name>
</gene>
<keyword evidence="5" id="KW-0808">Transferase</keyword>
<evidence type="ECO:0000259" key="12">
    <source>
        <dbReference type="Pfam" id="PF00535"/>
    </source>
</evidence>
<dbReference type="AlphaFoldDB" id="R1HSN7"/>
<dbReference type="PATRIC" id="fig|1292037.4.peg.3952"/>
<comment type="cofactor">
    <cofactor evidence="1">
        <name>Mn(2+)</name>
        <dbReference type="ChEBI" id="CHEBI:29035"/>
    </cofactor>
</comment>
<evidence type="ECO:0000256" key="5">
    <source>
        <dbReference type="ARBA" id="ARBA00022679"/>
    </source>
</evidence>
<comment type="similarity">
    <text evidence="3">Belongs to the glycosyltransferase 2 family.</text>
</comment>
<evidence type="ECO:0000313" key="14">
    <source>
        <dbReference type="Proteomes" id="UP000014139"/>
    </source>
</evidence>
<keyword evidence="6" id="KW-0460">Magnesium</keyword>
<evidence type="ECO:0000256" key="2">
    <source>
        <dbReference type="ARBA" id="ARBA00001946"/>
    </source>
</evidence>
<name>R1HSN7_9PSEU</name>
<evidence type="ECO:0000256" key="10">
    <source>
        <dbReference type="ARBA" id="ARBA00048997"/>
    </source>
</evidence>
<feature type="region of interest" description="Disordered" evidence="11">
    <location>
        <begin position="297"/>
        <end position="323"/>
    </location>
</feature>
<evidence type="ECO:0000256" key="7">
    <source>
        <dbReference type="ARBA" id="ARBA00039022"/>
    </source>
</evidence>
<reference evidence="13 14" key="1">
    <citation type="submission" date="2013-02" db="EMBL/GenBank/DDBJ databases">
        <title>Draft genome sequence of Amycolatopsis vancoresmycina strain DSM 44592T.</title>
        <authorList>
            <person name="Kumar S."/>
            <person name="Kaur N."/>
            <person name="Kaur C."/>
            <person name="Raghava G.P.S."/>
            <person name="Mayilraj S."/>
        </authorList>
    </citation>
    <scope>NUCLEOTIDE SEQUENCE [LARGE SCALE GENOMIC DNA]</scope>
    <source>
        <strain evidence="13 14">DSM 44592</strain>
    </source>
</reference>
<dbReference type="SUPFAM" id="SSF53448">
    <property type="entry name" value="Nucleotide-diphospho-sugar transferases"/>
    <property type="match status" value="1"/>
</dbReference>
<proteinExistence type="inferred from homology"/>
<protein>
    <recommendedName>
        <fullName evidence="8">Glucosyl-3-phosphoglycerate synthase</fullName>
        <ecNumber evidence="7">2.4.1.266</ecNumber>
    </recommendedName>
</protein>
<evidence type="ECO:0000256" key="9">
    <source>
        <dbReference type="ARBA" id="ARBA00048689"/>
    </source>
</evidence>
<keyword evidence="4" id="KW-0328">Glycosyltransferase</keyword>
<comment type="caution">
    <text evidence="13">The sequence shown here is derived from an EMBL/GenBank/DDBJ whole genome shotgun (WGS) entry which is preliminary data.</text>
</comment>
<organism evidence="13 14">
    <name type="scientific">Amycolatopsis vancoresmycina DSM 44592</name>
    <dbReference type="NCBI Taxonomy" id="1292037"/>
    <lineage>
        <taxon>Bacteria</taxon>
        <taxon>Bacillati</taxon>
        <taxon>Actinomycetota</taxon>
        <taxon>Actinomycetes</taxon>
        <taxon>Pseudonocardiales</taxon>
        <taxon>Pseudonocardiaceae</taxon>
        <taxon>Amycolatopsis</taxon>
    </lineage>
</organism>
<dbReference type="EMBL" id="AOUO01000298">
    <property type="protein sequence ID" value="EOD66575.1"/>
    <property type="molecule type" value="Genomic_DNA"/>
</dbReference>
<evidence type="ECO:0000256" key="3">
    <source>
        <dbReference type="ARBA" id="ARBA00006739"/>
    </source>
</evidence>
<dbReference type="Gene3D" id="3.90.550.10">
    <property type="entry name" value="Spore Coat Polysaccharide Biosynthesis Protein SpsA, Chain A"/>
    <property type="match status" value="1"/>
</dbReference>
<dbReference type="EC" id="2.4.1.266" evidence="7"/>
<dbReference type="InterPro" id="IPR029044">
    <property type="entry name" value="Nucleotide-diphossugar_trans"/>
</dbReference>
<keyword evidence="14" id="KW-1185">Reference proteome</keyword>
<evidence type="ECO:0000256" key="11">
    <source>
        <dbReference type="SAM" id="MobiDB-lite"/>
    </source>
</evidence>
<dbReference type="Pfam" id="PF00535">
    <property type="entry name" value="Glycos_transf_2"/>
    <property type="match status" value="1"/>
</dbReference>